<evidence type="ECO:0000256" key="3">
    <source>
        <dbReference type="PROSITE-ProRule" id="PRU00023"/>
    </source>
</evidence>
<dbReference type="SMART" id="SM00454">
    <property type="entry name" value="SAM"/>
    <property type="match status" value="1"/>
</dbReference>
<proteinExistence type="predicted"/>
<dbReference type="Proteomes" id="UP001347796">
    <property type="component" value="Unassembled WGS sequence"/>
</dbReference>
<accession>A0AAN8J7B3</accession>
<keyword evidence="7" id="KW-1185">Reference proteome</keyword>
<dbReference type="PANTHER" id="PTHR24201:SF15">
    <property type="entry name" value="ANKYRIN REPEAT DOMAIN-CONTAINING PROTEIN 66"/>
    <property type="match status" value="1"/>
</dbReference>
<reference evidence="6 7" key="1">
    <citation type="submission" date="2024-01" db="EMBL/GenBank/DDBJ databases">
        <title>The genome of the rayed Mediterranean limpet Patella caerulea (Linnaeus, 1758).</title>
        <authorList>
            <person name="Anh-Thu Weber A."/>
            <person name="Halstead-Nussloch G."/>
        </authorList>
    </citation>
    <scope>NUCLEOTIDE SEQUENCE [LARGE SCALE GENOMIC DNA]</scope>
    <source>
        <strain evidence="6">AATW-2023a</strain>
        <tissue evidence="6">Whole specimen</tissue>
    </source>
</reference>
<dbReference type="PANTHER" id="PTHR24201">
    <property type="entry name" value="ANK_REP_REGION DOMAIN-CONTAINING PROTEIN"/>
    <property type="match status" value="1"/>
</dbReference>
<protein>
    <recommendedName>
        <fullName evidence="5">SAM domain-containing protein</fullName>
    </recommendedName>
</protein>
<dbReference type="EMBL" id="JAZGQO010000014">
    <property type="protein sequence ID" value="KAK6171190.1"/>
    <property type="molecule type" value="Genomic_DNA"/>
</dbReference>
<feature type="repeat" description="ANK" evidence="3">
    <location>
        <begin position="33"/>
        <end position="65"/>
    </location>
</feature>
<dbReference type="Pfam" id="PF12796">
    <property type="entry name" value="Ank_2"/>
    <property type="match status" value="1"/>
</dbReference>
<feature type="region of interest" description="Disordered" evidence="4">
    <location>
        <begin position="158"/>
        <end position="186"/>
    </location>
</feature>
<dbReference type="SUPFAM" id="SSF47769">
    <property type="entry name" value="SAM/Pointed domain"/>
    <property type="match status" value="1"/>
</dbReference>
<keyword evidence="2 3" id="KW-0040">ANK repeat</keyword>
<evidence type="ECO:0000256" key="1">
    <source>
        <dbReference type="ARBA" id="ARBA00022737"/>
    </source>
</evidence>
<feature type="region of interest" description="Disordered" evidence="4">
    <location>
        <begin position="218"/>
        <end position="253"/>
    </location>
</feature>
<evidence type="ECO:0000256" key="2">
    <source>
        <dbReference type="ARBA" id="ARBA00023043"/>
    </source>
</evidence>
<feature type="domain" description="SAM" evidence="5">
    <location>
        <begin position="401"/>
        <end position="466"/>
    </location>
</feature>
<dbReference type="InterPro" id="IPR013761">
    <property type="entry name" value="SAM/pointed_sf"/>
</dbReference>
<dbReference type="AlphaFoldDB" id="A0AAN8J7B3"/>
<dbReference type="InterPro" id="IPR002110">
    <property type="entry name" value="Ankyrin_rpt"/>
</dbReference>
<feature type="repeat" description="ANK" evidence="3">
    <location>
        <begin position="66"/>
        <end position="98"/>
    </location>
</feature>
<keyword evidence="1" id="KW-0677">Repeat</keyword>
<sequence>MTNVDRIISAARDGYLDLLQSGTKRDLNSIDEDGRSATLWAANNGNLEALRLIVGRGGDIEKADYLGSTALHLAARGGHLDVVCFLVNWGCNLYALDNDQHTALDIAELVDKPDIVKILDNAIAQQMRKNPKKVSKLKEDAIRASDKNRKLYERLQEEARRKAEKDHRRREAETNNEFRPPGKQSFIKTLTMRIKGNTYKGKQGSVRNQNYSNMAGVAKKISQRKSTTSTEDGFKVSELDDSGNRTLRSLKGDQGIRGKSSEVMYMTNREHPSADGSSNRPALHNVFGMKPGAAWKSKSESDLLFDSGVEDSAYSDPDEDRDGPGLFNRPGFGNTAFLGNSAFINTMMHSFETGSEPVLNGNTDLDDIDSNNFAHGERHKHSEMNYLPWDQDEVENLDDDEDETEYSALETFLVASGLHSYIPYFTREEIDLDILMKLTDNELKELGLQFGPRKKLQEAISRRKQYMEAPRCISDSYL</sequence>
<evidence type="ECO:0000256" key="4">
    <source>
        <dbReference type="SAM" id="MobiDB-lite"/>
    </source>
</evidence>
<evidence type="ECO:0000259" key="5">
    <source>
        <dbReference type="SMART" id="SM00454"/>
    </source>
</evidence>
<dbReference type="Pfam" id="PF00536">
    <property type="entry name" value="SAM_1"/>
    <property type="match status" value="1"/>
</dbReference>
<evidence type="ECO:0000313" key="7">
    <source>
        <dbReference type="Proteomes" id="UP001347796"/>
    </source>
</evidence>
<dbReference type="Gene3D" id="1.25.40.20">
    <property type="entry name" value="Ankyrin repeat-containing domain"/>
    <property type="match status" value="1"/>
</dbReference>
<organism evidence="6 7">
    <name type="scientific">Patella caerulea</name>
    <name type="common">Rayed Mediterranean limpet</name>
    <dbReference type="NCBI Taxonomy" id="87958"/>
    <lineage>
        <taxon>Eukaryota</taxon>
        <taxon>Metazoa</taxon>
        <taxon>Spiralia</taxon>
        <taxon>Lophotrochozoa</taxon>
        <taxon>Mollusca</taxon>
        <taxon>Gastropoda</taxon>
        <taxon>Patellogastropoda</taxon>
        <taxon>Patelloidea</taxon>
        <taxon>Patellidae</taxon>
        <taxon>Patella</taxon>
    </lineage>
</organism>
<evidence type="ECO:0000313" key="6">
    <source>
        <dbReference type="EMBL" id="KAK6171190.1"/>
    </source>
</evidence>
<dbReference type="PROSITE" id="PS50297">
    <property type="entry name" value="ANK_REP_REGION"/>
    <property type="match status" value="2"/>
</dbReference>
<comment type="caution">
    <text evidence="6">The sequence shown here is derived from an EMBL/GenBank/DDBJ whole genome shotgun (WGS) entry which is preliminary data.</text>
</comment>
<dbReference type="PROSITE" id="PS50088">
    <property type="entry name" value="ANK_REPEAT"/>
    <property type="match status" value="2"/>
</dbReference>
<dbReference type="InterPro" id="IPR050776">
    <property type="entry name" value="Ank_Repeat/CDKN_Inhibitor"/>
</dbReference>
<feature type="compositionally biased region" description="Basic and acidic residues" evidence="4">
    <location>
        <begin position="158"/>
        <end position="173"/>
    </location>
</feature>
<gene>
    <name evidence="6" type="ORF">SNE40_019433</name>
</gene>
<dbReference type="Gene3D" id="1.10.150.50">
    <property type="entry name" value="Transcription Factor, Ets-1"/>
    <property type="match status" value="1"/>
</dbReference>
<feature type="region of interest" description="Disordered" evidence="4">
    <location>
        <begin position="308"/>
        <end position="328"/>
    </location>
</feature>
<name>A0AAN8J7B3_PATCE</name>
<dbReference type="SUPFAM" id="SSF48403">
    <property type="entry name" value="Ankyrin repeat"/>
    <property type="match status" value="1"/>
</dbReference>
<dbReference type="SMART" id="SM00248">
    <property type="entry name" value="ANK"/>
    <property type="match status" value="3"/>
</dbReference>
<dbReference type="InterPro" id="IPR036770">
    <property type="entry name" value="Ankyrin_rpt-contain_sf"/>
</dbReference>
<dbReference type="InterPro" id="IPR001660">
    <property type="entry name" value="SAM"/>
</dbReference>